<feature type="compositionally biased region" description="Pro residues" evidence="1">
    <location>
        <begin position="111"/>
        <end position="126"/>
    </location>
</feature>
<evidence type="ECO:0000256" key="1">
    <source>
        <dbReference type="SAM" id="MobiDB-lite"/>
    </source>
</evidence>
<organism evidence="2">
    <name type="scientific">uncultured Gemmatimonadota bacterium</name>
    <dbReference type="NCBI Taxonomy" id="203437"/>
    <lineage>
        <taxon>Bacteria</taxon>
        <taxon>Pseudomonadati</taxon>
        <taxon>Gemmatimonadota</taxon>
        <taxon>environmental samples</taxon>
    </lineage>
</organism>
<feature type="non-terminal residue" evidence="2">
    <location>
        <position position="1"/>
    </location>
</feature>
<sequence>EIDHHHRVRRRHRQALPGDAAGRQGGAARGRARPRQLAPAGLRQDGPGRQPGGRGHRVPPPPLAGHPRGGPRRRPGRPPGGDARDLRPAPRHPRGTGGPGDAARAGAIRPPRLPPLPGSRPRALPPHPRRRRSRGADAAAGGSPGGGRWGDRVL</sequence>
<dbReference type="AlphaFoldDB" id="A0A6J4KU12"/>
<feature type="compositionally biased region" description="Basic residues" evidence="1">
    <location>
        <begin position="1"/>
        <end position="14"/>
    </location>
</feature>
<feature type="compositionally biased region" description="Low complexity" evidence="1">
    <location>
        <begin position="101"/>
        <end position="110"/>
    </location>
</feature>
<feature type="non-terminal residue" evidence="2">
    <location>
        <position position="154"/>
    </location>
</feature>
<feature type="compositionally biased region" description="Low complexity" evidence="1">
    <location>
        <begin position="35"/>
        <end position="48"/>
    </location>
</feature>
<dbReference type="EMBL" id="CADCTW010000085">
    <property type="protein sequence ID" value="CAA9315353.1"/>
    <property type="molecule type" value="Genomic_DNA"/>
</dbReference>
<name>A0A6J4KU12_9BACT</name>
<accession>A0A6J4KU12</accession>
<protein>
    <submittedName>
        <fullName evidence="2">Uncharacterized protein</fullName>
    </submittedName>
</protein>
<reference evidence="2" key="1">
    <citation type="submission" date="2020-02" db="EMBL/GenBank/DDBJ databases">
        <authorList>
            <person name="Meier V. D."/>
        </authorList>
    </citation>
    <scope>NUCLEOTIDE SEQUENCE</scope>
    <source>
        <strain evidence="2">AVDCRST_MAG68</strain>
    </source>
</reference>
<proteinExistence type="predicted"/>
<feature type="region of interest" description="Disordered" evidence="1">
    <location>
        <begin position="1"/>
        <end position="154"/>
    </location>
</feature>
<evidence type="ECO:0000313" key="2">
    <source>
        <dbReference type="EMBL" id="CAA9315353.1"/>
    </source>
</evidence>
<gene>
    <name evidence="2" type="ORF">AVDCRST_MAG68-1626</name>
</gene>